<dbReference type="InterPro" id="IPR001789">
    <property type="entry name" value="Sig_transdc_resp-reg_receiver"/>
</dbReference>
<gene>
    <name evidence="14" type="ORF">H6G03_10495</name>
</gene>
<dbReference type="InterPro" id="IPR013767">
    <property type="entry name" value="PAS_fold"/>
</dbReference>
<dbReference type="GO" id="GO:0006355">
    <property type="term" value="P:regulation of DNA-templated transcription"/>
    <property type="evidence" value="ECO:0007669"/>
    <property type="project" value="InterPro"/>
</dbReference>
<dbReference type="SMART" id="SM00388">
    <property type="entry name" value="HisKA"/>
    <property type="match status" value="1"/>
</dbReference>
<dbReference type="PROSITE" id="PS50109">
    <property type="entry name" value="HIS_KIN"/>
    <property type="match status" value="1"/>
</dbReference>
<dbReference type="SUPFAM" id="SSF47384">
    <property type="entry name" value="Homodimeric domain of signal transducing histidine kinase"/>
    <property type="match status" value="1"/>
</dbReference>
<dbReference type="SMART" id="SM00448">
    <property type="entry name" value="REC"/>
    <property type="match status" value="1"/>
</dbReference>
<keyword evidence="4 8" id="KW-0597">Phosphoprotein</keyword>
<dbReference type="SMART" id="SM00091">
    <property type="entry name" value="PAS"/>
    <property type="match status" value="1"/>
</dbReference>
<dbReference type="SUPFAM" id="SSF55785">
    <property type="entry name" value="PYP-like sensor domain (PAS domain)"/>
    <property type="match status" value="1"/>
</dbReference>
<sequence>MNVNGEWLSQQMRALGERVSNLLNYAHSNPSQHPELLPQALEELGVSLEELRVSQEVLHEQNQELLEAHTSLELERQRYRELFEFAPDSYLITDTEGKIQQANHAASLLLKVSQKHLVGKPLIVFVPEPQRRAFRNELNRLHQVERLQEWIIQLQPRGAVPFDAALTVTRVFDQTGAIVGLRWLVRDISERKQLEEAQLRAKLAEITNQALQAEIAQRKQLEKELRQQAESLNQANTLKDEFLAIVSHELRTPLNAILGWAQILRGRQLNDTIVARALETIERNARTQVTLIEDLLDISRIVRGKLHFNIRPVNLVSVIRAAIDCVQLAVTAKNIEIRTDLDESASLVSGDSDRLQQIVWNLLSNAIKFTPRNGQIEVRLERISSNAVITVSDTGQGIHPNFLPFVFDRFRQAERATTRHHGGLGLGLAIVRQLVEMHGGTVEASSPGEGLGATFTVQLPLMAVCILPSEAGQQPSIAEEAPAFDLHPSLSNVSVLVVDDEADTRELLTVVLERAGASVRAAASVHEALQVIQQSQPDILISDVGMPEQDGYALIRQVRQIELEQVSTIPAIALTAYAREEDCRQLLNAGFQLHLPKPVEPAVLVAAVASQIECV</sequence>
<feature type="coiled-coil region" evidence="9">
    <location>
        <begin position="48"/>
        <end position="82"/>
    </location>
</feature>
<reference evidence="14" key="1">
    <citation type="journal article" date="2015" name="ISME J.">
        <title>Draft Genome Sequence of Streptomyces incarnatus NRRL8089, which Produces the Nucleoside Antibiotic Sinefungin.</title>
        <authorList>
            <person name="Oshima K."/>
            <person name="Hattori M."/>
            <person name="Shimizu H."/>
            <person name="Fukuda K."/>
            <person name="Nemoto M."/>
            <person name="Inagaki K."/>
            <person name="Tamura T."/>
        </authorList>
    </citation>
    <scope>NUCLEOTIDE SEQUENCE</scope>
    <source>
        <strain evidence="14">FACHB-1375</strain>
    </source>
</reference>
<feature type="domain" description="Response regulatory" evidence="11">
    <location>
        <begin position="494"/>
        <end position="612"/>
    </location>
</feature>
<evidence type="ECO:0000259" key="11">
    <source>
        <dbReference type="PROSITE" id="PS50110"/>
    </source>
</evidence>
<keyword evidence="5" id="KW-0418">Kinase</keyword>
<evidence type="ECO:0000256" key="7">
    <source>
        <dbReference type="ARBA" id="ARBA00074306"/>
    </source>
</evidence>
<name>A0A926VCY8_9CYAN</name>
<dbReference type="Pfam" id="PF00989">
    <property type="entry name" value="PAS"/>
    <property type="match status" value="1"/>
</dbReference>
<dbReference type="Proteomes" id="UP000641646">
    <property type="component" value="Unassembled WGS sequence"/>
</dbReference>
<dbReference type="CDD" id="cd00130">
    <property type="entry name" value="PAS"/>
    <property type="match status" value="1"/>
</dbReference>
<comment type="catalytic activity">
    <reaction evidence="1">
        <text>ATP + protein L-histidine = ADP + protein N-phospho-L-histidine.</text>
        <dbReference type="EC" id="2.7.13.3"/>
    </reaction>
</comment>
<dbReference type="Gene3D" id="3.40.50.2300">
    <property type="match status" value="1"/>
</dbReference>
<dbReference type="PROSITE" id="PS50113">
    <property type="entry name" value="PAC"/>
    <property type="match status" value="1"/>
</dbReference>
<evidence type="ECO:0000256" key="3">
    <source>
        <dbReference type="ARBA" id="ARBA00012438"/>
    </source>
</evidence>
<dbReference type="InterPro" id="IPR036890">
    <property type="entry name" value="HATPase_C_sf"/>
</dbReference>
<evidence type="ECO:0000256" key="2">
    <source>
        <dbReference type="ARBA" id="ARBA00006402"/>
    </source>
</evidence>
<dbReference type="InterPro" id="IPR003661">
    <property type="entry name" value="HisK_dim/P_dom"/>
</dbReference>
<organism evidence="14 15">
    <name type="scientific">Aerosakkonema funiforme FACHB-1375</name>
    <dbReference type="NCBI Taxonomy" id="2949571"/>
    <lineage>
        <taxon>Bacteria</taxon>
        <taxon>Bacillati</taxon>
        <taxon>Cyanobacteriota</taxon>
        <taxon>Cyanophyceae</taxon>
        <taxon>Oscillatoriophycideae</taxon>
        <taxon>Aerosakkonematales</taxon>
        <taxon>Aerosakkonemataceae</taxon>
        <taxon>Aerosakkonema</taxon>
    </lineage>
</organism>
<comment type="similarity">
    <text evidence="2">In the N-terminal section; belongs to the phytochrome family.</text>
</comment>
<accession>A0A926VCY8</accession>
<feature type="domain" description="Histidine kinase" evidence="10">
    <location>
        <begin position="245"/>
        <end position="463"/>
    </location>
</feature>
<dbReference type="InterPro" id="IPR004358">
    <property type="entry name" value="Sig_transdc_His_kin-like_C"/>
</dbReference>
<evidence type="ECO:0000256" key="5">
    <source>
        <dbReference type="ARBA" id="ARBA00022777"/>
    </source>
</evidence>
<dbReference type="CDD" id="cd00082">
    <property type="entry name" value="HisKA"/>
    <property type="match status" value="1"/>
</dbReference>
<dbReference type="CDD" id="cd16922">
    <property type="entry name" value="HATPase_EvgS-ArcB-TorS-like"/>
    <property type="match status" value="1"/>
</dbReference>
<dbReference type="InterPro" id="IPR000014">
    <property type="entry name" value="PAS"/>
</dbReference>
<protein>
    <recommendedName>
        <fullName evidence="7">Circadian input-output histidine kinase CikA</fullName>
        <ecNumber evidence="3">2.7.13.3</ecNumber>
    </recommendedName>
</protein>
<dbReference type="PANTHER" id="PTHR43547">
    <property type="entry name" value="TWO-COMPONENT HISTIDINE KINASE"/>
    <property type="match status" value="1"/>
</dbReference>
<reference evidence="14" key="2">
    <citation type="submission" date="2020-08" db="EMBL/GenBank/DDBJ databases">
        <authorList>
            <person name="Chen M."/>
            <person name="Teng W."/>
            <person name="Zhao L."/>
            <person name="Hu C."/>
            <person name="Zhou Y."/>
            <person name="Han B."/>
            <person name="Song L."/>
            <person name="Shu W."/>
        </authorList>
    </citation>
    <scope>NUCLEOTIDE SEQUENCE</scope>
    <source>
        <strain evidence="14">FACHB-1375</strain>
    </source>
</reference>
<evidence type="ECO:0000259" key="13">
    <source>
        <dbReference type="PROSITE" id="PS50113"/>
    </source>
</evidence>
<evidence type="ECO:0000313" key="14">
    <source>
        <dbReference type="EMBL" id="MBD2181532.1"/>
    </source>
</evidence>
<dbReference type="EC" id="2.7.13.3" evidence="3"/>
<keyword evidence="9" id="KW-0175">Coiled coil</keyword>
<evidence type="ECO:0000256" key="9">
    <source>
        <dbReference type="SAM" id="Coils"/>
    </source>
</evidence>
<dbReference type="GO" id="GO:0000155">
    <property type="term" value="F:phosphorelay sensor kinase activity"/>
    <property type="evidence" value="ECO:0007669"/>
    <property type="project" value="InterPro"/>
</dbReference>
<feature type="domain" description="PAC" evidence="13">
    <location>
        <begin position="148"/>
        <end position="200"/>
    </location>
</feature>
<dbReference type="InterPro" id="IPR005467">
    <property type="entry name" value="His_kinase_dom"/>
</dbReference>
<dbReference type="FunFam" id="3.30.565.10:FF:000010">
    <property type="entry name" value="Sensor histidine kinase RcsC"/>
    <property type="match status" value="1"/>
</dbReference>
<dbReference type="PRINTS" id="PR00344">
    <property type="entry name" value="BCTRLSENSOR"/>
</dbReference>
<keyword evidence="5" id="KW-0808">Transferase</keyword>
<dbReference type="CDD" id="cd17580">
    <property type="entry name" value="REC_2_DhkD-like"/>
    <property type="match status" value="1"/>
</dbReference>
<evidence type="ECO:0000313" key="15">
    <source>
        <dbReference type="Proteomes" id="UP000641646"/>
    </source>
</evidence>
<dbReference type="PANTHER" id="PTHR43547:SF2">
    <property type="entry name" value="HYBRID SIGNAL TRANSDUCTION HISTIDINE KINASE C"/>
    <property type="match status" value="1"/>
</dbReference>
<dbReference type="SUPFAM" id="SSF55874">
    <property type="entry name" value="ATPase domain of HSP90 chaperone/DNA topoisomerase II/histidine kinase"/>
    <property type="match status" value="1"/>
</dbReference>
<dbReference type="InterPro" id="IPR035965">
    <property type="entry name" value="PAS-like_dom_sf"/>
</dbReference>
<dbReference type="SUPFAM" id="SSF52172">
    <property type="entry name" value="CheY-like"/>
    <property type="match status" value="1"/>
</dbReference>
<dbReference type="InterPro" id="IPR003594">
    <property type="entry name" value="HATPase_dom"/>
</dbReference>
<dbReference type="InterPro" id="IPR011006">
    <property type="entry name" value="CheY-like_superfamily"/>
</dbReference>
<dbReference type="AlphaFoldDB" id="A0A926VCY8"/>
<evidence type="ECO:0000259" key="12">
    <source>
        <dbReference type="PROSITE" id="PS50112"/>
    </source>
</evidence>
<dbReference type="PROSITE" id="PS50110">
    <property type="entry name" value="RESPONSE_REGULATORY"/>
    <property type="match status" value="1"/>
</dbReference>
<evidence type="ECO:0000256" key="6">
    <source>
        <dbReference type="ARBA" id="ARBA00023012"/>
    </source>
</evidence>
<evidence type="ECO:0000256" key="1">
    <source>
        <dbReference type="ARBA" id="ARBA00000085"/>
    </source>
</evidence>
<feature type="domain" description="PAS" evidence="12">
    <location>
        <begin position="75"/>
        <end position="145"/>
    </location>
</feature>
<comment type="caution">
    <text evidence="14">The sequence shown here is derived from an EMBL/GenBank/DDBJ whole genome shotgun (WGS) entry which is preliminary data.</text>
</comment>
<dbReference type="NCBIfam" id="TIGR00229">
    <property type="entry name" value="sensory_box"/>
    <property type="match status" value="1"/>
</dbReference>
<feature type="modified residue" description="4-aspartylphosphate" evidence="8">
    <location>
        <position position="543"/>
    </location>
</feature>
<dbReference type="Pfam" id="PF00072">
    <property type="entry name" value="Response_reg"/>
    <property type="match status" value="1"/>
</dbReference>
<evidence type="ECO:0000256" key="4">
    <source>
        <dbReference type="ARBA" id="ARBA00022553"/>
    </source>
</evidence>
<dbReference type="RefSeq" id="WP_190464341.1">
    <property type="nucleotide sequence ID" value="NZ_JACJPW010000022.1"/>
</dbReference>
<evidence type="ECO:0000259" key="10">
    <source>
        <dbReference type="PROSITE" id="PS50109"/>
    </source>
</evidence>
<feature type="coiled-coil region" evidence="9">
    <location>
        <begin position="189"/>
        <end position="241"/>
    </location>
</feature>
<dbReference type="PROSITE" id="PS50112">
    <property type="entry name" value="PAS"/>
    <property type="match status" value="1"/>
</dbReference>
<dbReference type="SMART" id="SM00387">
    <property type="entry name" value="HATPase_c"/>
    <property type="match status" value="1"/>
</dbReference>
<keyword evidence="6" id="KW-0902">Two-component regulatory system</keyword>
<evidence type="ECO:0000256" key="8">
    <source>
        <dbReference type="PROSITE-ProRule" id="PRU00169"/>
    </source>
</evidence>
<dbReference type="Gene3D" id="1.10.287.130">
    <property type="match status" value="1"/>
</dbReference>
<dbReference type="Gene3D" id="3.30.450.20">
    <property type="entry name" value="PAS domain"/>
    <property type="match status" value="1"/>
</dbReference>
<dbReference type="Pfam" id="PF00512">
    <property type="entry name" value="HisKA"/>
    <property type="match status" value="1"/>
</dbReference>
<proteinExistence type="inferred from homology"/>
<dbReference type="Gene3D" id="3.30.565.10">
    <property type="entry name" value="Histidine kinase-like ATPase, C-terminal domain"/>
    <property type="match status" value="1"/>
</dbReference>
<dbReference type="Pfam" id="PF02518">
    <property type="entry name" value="HATPase_c"/>
    <property type="match status" value="1"/>
</dbReference>
<dbReference type="InterPro" id="IPR036097">
    <property type="entry name" value="HisK_dim/P_sf"/>
</dbReference>
<keyword evidence="15" id="KW-1185">Reference proteome</keyword>
<dbReference type="InterPro" id="IPR000700">
    <property type="entry name" value="PAS-assoc_C"/>
</dbReference>
<dbReference type="EMBL" id="JACJPW010000022">
    <property type="protein sequence ID" value="MBD2181532.1"/>
    <property type="molecule type" value="Genomic_DNA"/>
</dbReference>